<evidence type="ECO:0000313" key="2">
    <source>
        <dbReference type="Proteomes" id="UP001497512"/>
    </source>
</evidence>
<evidence type="ECO:0000313" key="1">
    <source>
        <dbReference type="EMBL" id="CAK9236848.1"/>
    </source>
</evidence>
<organism evidence="1 2">
    <name type="scientific">Sphagnum troendelagicum</name>
    <dbReference type="NCBI Taxonomy" id="128251"/>
    <lineage>
        <taxon>Eukaryota</taxon>
        <taxon>Viridiplantae</taxon>
        <taxon>Streptophyta</taxon>
        <taxon>Embryophyta</taxon>
        <taxon>Bryophyta</taxon>
        <taxon>Sphagnophytina</taxon>
        <taxon>Sphagnopsida</taxon>
        <taxon>Sphagnales</taxon>
        <taxon>Sphagnaceae</taxon>
        <taxon>Sphagnum</taxon>
    </lineage>
</organism>
<dbReference type="EMBL" id="OZ019901">
    <property type="protein sequence ID" value="CAK9236848.1"/>
    <property type="molecule type" value="Genomic_DNA"/>
</dbReference>
<keyword evidence="2" id="KW-1185">Reference proteome</keyword>
<dbReference type="Proteomes" id="UP001497512">
    <property type="component" value="Chromosome 9"/>
</dbReference>
<protein>
    <submittedName>
        <fullName evidence="1">Uncharacterized protein</fullName>
    </submittedName>
</protein>
<accession>A0ABP0V4B8</accession>
<sequence length="81" mass="8724">MGNHRKCCCSIGDRNLSGVGWITGPTSGAREVEEVEEDISSSNAQFNRQLFHVNGPKGNLRFSGAAGGPICCAEMESYEMQ</sequence>
<reference evidence="1" key="1">
    <citation type="submission" date="2024-02" db="EMBL/GenBank/DDBJ databases">
        <authorList>
            <consortium name="ELIXIR-Norway"/>
            <consortium name="Elixir Norway"/>
        </authorList>
    </citation>
    <scope>NUCLEOTIDE SEQUENCE</scope>
</reference>
<name>A0ABP0V4B8_9BRYO</name>
<proteinExistence type="predicted"/>
<gene>
    <name evidence="1" type="ORF">CSSPTR1EN2_LOCUS23248</name>
</gene>